<keyword evidence="1" id="KW-0239">DNA-directed DNA polymerase</keyword>
<sequence>MVQAFLARVVFPNKQADELNKLTGDGHVLDAETYVGGHVEALESVSGRDPFSVPASSRQPCVDNGTRRRPRTYARIPSTPRTATNRQQLTLNTSG</sequence>
<comment type="function">
    <text evidence="1">DNA polymerase II participates in chromosomal DNA replication.</text>
</comment>
<dbReference type="GO" id="GO:0008310">
    <property type="term" value="F:single-stranded DNA 3'-5' DNA exonuclease activity"/>
    <property type="evidence" value="ECO:0007669"/>
    <property type="project" value="TreeGrafter"/>
</dbReference>
<keyword evidence="1" id="KW-0238">DNA-binding</keyword>
<accession>A0A8S4FMN9</accession>
<evidence type="ECO:0000313" key="3">
    <source>
        <dbReference type="EMBL" id="CAG9128372.1"/>
    </source>
</evidence>
<protein>
    <recommendedName>
        <fullName evidence="1">DNA polymerase epsilon catalytic subunit</fullName>
        <ecNumber evidence="1">2.7.7.7</ecNumber>
    </recommendedName>
</protein>
<keyword evidence="1" id="KW-0548">Nucleotidyltransferase</keyword>
<proteinExistence type="inferred from homology"/>
<dbReference type="Proteomes" id="UP000653454">
    <property type="component" value="Unassembled WGS sequence"/>
</dbReference>
<keyword evidence="4" id="KW-1185">Reference proteome</keyword>
<dbReference type="GO" id="GO:0008270">
    <property type="term" value="F:zinc ion binding"/>
    <property type="evidence" value="ECO:0007669"/>
    <property type="project" value="UniProtKB-KW"/>
</dbReference>
<dbReference type="GO" id="GO:0045004">
    <property type="term" value="P:DNA replication proofreading"/>
    <property type="evidence" value="ECO:0007669"/>
    <property type="project" value="TreeGrafter"/>
</dbReference>
<evidence type="ECO:0000313" key="4">
    <source>
        <dbReference type="Proteomes" id="UP000653454"/>
    </source>
</evidence>
<dbReference type="GO" id="GO:0006287">
    <property type="term" value="P:base-excision repair, gap-filling"/>
    <property type="evidence" value="ECO:0007669"/>
    <property type="project" value="TreeGrafter"/>
</dbReference>
<comment type="caution">
    <text evidence="3">The sequence shown here is derived from an EMBL/GenBank/DDBJ whole genome shotgun (WGS) entry which is preliminary data.</text>
</comment>
<organism evidence="3 4">
    <name type="scientific">Plutella xylostella</name>
    <name type="common">Diamondback moth</name>
    <name type="synonym">Plutella maculipennis</name>
    <dbReference type="NCBI Taxonomy" id="51655"/>
    <lineage>
        <taxon>Eukaryota</taxon>
        <taxon>Metazoa</taxon>
        <taxon>Ecdysozoa</taxon>
        <taxon>Arthropoda</taxon>
        <taxon>Hexapoda</taxon>
        <taxon>Insecta</taxon>
        <taxon>Pterygota</taxon>
        <taxon>Neoptera</taxon>
        <taxon>Endopterygota</taxon>
        <taxon>Lepidoptera</taxon>
        <taxon>Glossata</taxon>
        <taxon>Ditrysia</taxon>
        <taxon>Yponomeutoidea</taxon>
        <taxon>Plutellidae</taxon>
        <taxon>Plutella</taxon>
    </lineage>
</organism>
<dbReference type="PANTHER" id="PTHR10670:SF0">
    <property type="entry name" value="DNA POLYMERASE EPSILON CATALYTIC SUBUNIT A"/>
    <property type="match status" value="1"/>
</dbReference>
<reference evidence="3" key="1">
    <citation type="submission" date="2020-11" db="EMBL/GenBank/DDBJ databases">
        <authorList>
            <person name="Whiteford S."/>
        </authorList>
    </citation>
    <scope>NUCLEOTIDE SEQUENCE</scope>
</reference>
<keyword evidence="1" id="KW-0408">Iron</keyword>
<dbReference type="GO" id="GO:0051539">
    <property type="term" value="F:4 iron, 4 sulfur cluster binding"/>
    <property type="evidence" value="ECO:0007669"/>
    <property type="project" value="UniProtKB-KW"/>
</dbReference>
<comment type="cofactor">
    <cofactor evidence="1">
        <name>[4Fe-4S] cluster</name>
        <dbReference type="ChEBI" id="CHEBI:49883"/>
    </cofactor>
</comment>
<dbReference type="GO" id="GO:0003677">
    <property type="term" value="F:DNA binding"/>
    <property type="evidence" value="ECO:0007669"/>
    <property type="project" value="UniProtKB-KW"/>
</dbReference>
<dbReference type="AlphaFoldDB" id="A0A8S4FMN9"/>
<feature type="compositionally biased region" description="Polar residues" evidence="2">
    <location>
        <begin position="79"/>
        <end position="95"/>
    </location>
</feature>
<dbReference type="EMBL" id="CAJHNJ030000035">
    <property type="protein sequence ID" value="CAG9128372.1"/>
    <property type="molecule type" value="Genomic_DNA"/>
</dbReference>
<keyword evidence="1" id="KW-0863">Zinc-finger</keyword>
<comment type="similarity">
    <text evidence="1">Belongs to the DNA polymerase type-B family.</text>
</comment>
<comment type="catalytic activity">
    <reaction evidence="1">
        <text>DNA(n) + a 2'-deoxyribonucleoside 5'-triphosphate = DNA(n+1) + diphosphate</text>
        <dbReference type="Rhea" id="RHEA:22508"/>
        <dbReference type="Rhea" id="RHEA-COMP:17339"/>
        <dbReference type="Rhea" id="RHEA-COMP:17340"/>
        <dbReference type="ChEBI" id="CHEBI:33019"/>
        <dbReference type="ChEBI" id="CHEBI:61560"/>
        <dbReference type="ChEBI" id="CHEBI:173112"/>
        <dbReference type="EC" id="2.7.7.7"/>
    </reaction>
</comment>
<feature type="region of interest" description="Disordered" evidence="2">
    <location>
        <begin position="47"/>
        <end position="95"/>
    </location>
</feature>
<keyword evidence="1" id="KW-0862">Zinc</keyword>
<keyword evidence="1" id="KW-0411">Iron-sulfur</keyword>
<dbReference type="GO" id="GO:0000278">
    <property type="term" value="P:mitotic cell cycle"/>
    <property type="evidence" value="ECO:0007669"/>
    <property type="project" value="TreeGrafter"/>
</dbReference>
<keyword evidence="1" id="KW-0808">Transferase</keyword>
<keyword evidence="1" id="KW-0539">Nucleus</keyword>
<evidence type="ECO:0000256" key="2">
    <source>
        <dbReference type="SAM" id="MobiDB-lite"/>
    </source>
</evidence>
<keyword evidence="1" id="KW-0235">DNA replication</keyword>
<keyword evidence="1" id="KW-0004">4Fe-4S</keyword>
<dbReference type="GO" id="GO:0006297">
    <property type="term" value="P:nucleotide-excision repair, DNA gap filling"/>
    <property type="evidence" value="ECO:0007669"/>
    <property type="project" value="TreeGrafter"/>
</dbReference>
<dbReference type="PANTHER" id="PTHR10670">
    <property type="entry name" value="DNA POLYMERASE EPSILON CATALYTIC SUBUNIT A"/>
    <property type="match status" value="1"/>
</dbReference>
<gene>
    <name evidence="3" type="ORF">PLXY2_LOCUS9137</name>
</gene>
<dbReference type="GO" id="GO:0006272">
    <property type="term" value="P:leading strand elongation"/>
    <property type="evidence" value="ECO:0007669"/>
    <property type="project" value="TreeGrafter"/>
</dbReference>
<comment type="subcellular location">
    <subcellularLocation>
        <location evidence="1">Nucleus</location>
    </subcellularLocation>
</comment>
<dbReference type="GO" id="GO:0008622">
    <property type="term" value="C:epsilon DNA polymerase complex"/>
    <property type="evidence" value="ECO:0007669"/>
    <property type="project" value="InterPro"/>
</dbReference>
<keyword evidence="1" id="KW-0479">Metal-binding</keyword>
<evidence type="ECO:0000256" key="1">
    <source>
        <dbReference type="RuleBase" id="RU365029"/>
    </source>
</evidence>
<name>A0A8S4FMN9_PLUXY</name>
<dbReference type="GO" id="GO:0003887">
    <property type="term" value="F:DNA-directed DNA polymerase activity"/>
    <property type="evidence" value="ECO:0007669"/>
    <property type="project" value="UniProtKB-KW"/>
</dbReference>
<dbReference type="InterPro" id="IPR029703">
    <property type="entry name" value="POL2"/>
</dbReference>
<dbReference type="EC" id="2.7.7.7" evidence="1"/>